<sequence>MSGEGTPGDVYNQWNQNARICTCCSEAINITVQNVCDILQSKLAKHGGLTKDTQRILEAWCDIRSAGEEDLKSAYCEYFYYWLGDKCLNEGGGKDSFSQCMNDIYDVLRRHLPIGGISGGKGCSPIYSNLGKDDFPSMKVLFDYRGNYDTIRKAIPDGGKLNNGACKGTYGGKTDGCKALIQEVATAYNKMEDHCPYANSREDTTDYCEKFCRMFGRGDIKSLKELMGVVGMKRGNVKGRRIHCSFEEDDEDDDEDDELDEEDDDEEDNDDDEEKEEHLEEKADEGEQSDTQVGEILQPPDREQKEEKVVGAIAPHTESERGVTEDQSSTFQGDVGGGAPVESVGGVGGLGGTVVSADEGSHGKTLGKLPPGEPHELSQGRGSVQTVMGNSEVPKVVSSPADATPITPSAVGAAASVIGLSLIVFLLHKYTSIFSKLKSSPKGRSSKGRKRGRSIGHHFDTFTEDYTSTVADSTYDSMDDSAEYSGNESTGGSLSYSEHSRIAYSRPDHRNIGYPSYIMER</sequence>
<comment type="caution">
    <text evidence="3">The sequence shown here is derived from an EMBL/GenBank/DDBJ whole genome shotgun (WGS) entry which is preliminary data.</text>
</comment>
<dbReference type="VEuPathDB" id="PlasmoDB:PKNOH_S07438500"/>
<evidence type="ECO:0000313" key="4">
    <source>
        <dbReference type="Proteomes" id="UP000195012"/>
    </source>
</evidence>
<dbReference type="OrthoDB" id="383226at2759"/>
<dbReference type="EMBL" id="NETL01000021">
    <property type="protein sequence ID" value="OTN67119.1"/>
    <property type="molecule type" value="Genomic_DNA"/>
</dbReference>
<dbReference type="InterPro" id="IPR008780">
    <property type="entry name" value="Plasmodium_Vir"/>
</dbReference>
<accession>A0A1Y3DSB0</accession>
<keyword evidence="2" id="KW-1133">Transmembrane helix</keyword>
<dbReference type="VEuPathDB" id="PlasmoDB:PKA1H_100006000"/>
<proteinExistence type="predicted"/>
<evidence type="ECO:0000256" key="2">
    <source>
        <dbReference type="SAM" id="Phobius"/>
    </source>
</evidence>
<evidence type="ECO:0000256" key="1">
    <source>
        <dbReference type="SAM" id="MobiDB-lite"/>
    </source>
</evidence>
<feature type="region of interest" description="Disordered" evidence="1">
    <location>
        <begin position="360"/>
        <end position="380"/>
    </location>
</feature>
<name>A0A1Y3DSB0_PLAKN</name>
<feature type="region of interest" description="Disordered" evidence="1">
    <location>
        <begin position="242"/>
        <end position="308"/>
    </location>
</feature>
<keyword evidence="2" id="KW-0812">Transmembrane</keyword>
<gene>
    <name evidence="3" type="ORF">PKNOH_S07438500</name>
</gene>
<feature type="region of interest" description="Disordered" evidence="1">
    <location>
        <begin position="437"/>
        <end position="458"/>
    </location>
</feature>
<feature type="compositionally biased region" description="Basic residues" evidence="1">
    <location>
        <begin position="439"/>
        <end position="456"/>
    </location>
</feature>
<dbReference type="VEuPathDB" id="PlasmoDB:PKNH_1000900"/>
<dbReference type="AlphaFoldDB" id="A0A1Y3DSB0"/>
<dbReference type="Pfam" id="PF05795">
    <property type="entry name" value="Plasmodium_Vir"/>
    <property type="match status" value="1"/>
</dbReference>
<feature type="compositionally biased region" description="Acidic residues" evidence="1">
    <location>
        <begin position="247"/>
        <end position="275"/>
    </location>
</feature>
<protein>
    <submittedName>
        <fullName evidence="3">KIR-like protein</fullName>
    </submittedName>
</protein>
<keyword evidence="2" id="KW-0472">Membrane</keyword>
<dbReference type="Proteomes" id="UP000195012">
    <property type="component" value="Unassembled WGS sequence"/>
</dbReference>
<organism evidence="3 4">
    <name type="scientific">Plasmodium knowlesi</name>
    <dbReference type="NCBI Taxonomy" id="5850"/>
    <lineage>
        <taxon>Eukaryota</taxon>
        <taxon>Sar</taxon>
        <taxon>Alveolata</taxon>
        <taxon>Apicomplexa</taxon>
        <taxon>Aconoidasida</taxon>
        <taxon>Haemosporida</taxon>
        <taxon>Plasmodiidae</taxon>
        <taxon>Plasmodium</taxon>
        <taxon>Plasmodium (Plasmodium)</taxon>
    </lineage>
</organism>
<evidence type="ECO:0000313" key="3">
    <source>
        <dbReference type="EMBL" id="OTN67119.1"/>
    </source>
</evidence>
<reference evidence="3 4" key="1">
    <citation type="submission" date="2017-05" db="EMBL/GenBank/DDBJ databases">
        <title>PacBio assembly of a Plasmodium knowlesi genome sequence with Hi-C correction and manual annotation of the SICAvar gene family.</title>
        <authorList>
            <person name="Lapp S.A."/>
            <person name="Geraldo J.A."/>
            <person name="Chien J.-T."/>
            <person name="Ay F."/>
            <person name="Pakala S.B."/>
            <person name="Batugedara G."/>
            <person name="Humphrey J.C."/>
            <person name="Debarry J.D."/>
            <person name="Le Roch K.G."/>
            <person name="Galinski M.R."/>
            <person name="Kissinger J.C."/>
        </authorList>
    </citation>
    <scope>NUCLEOTIDE SEQUENCE [LARGE SCALE GENOMIC DNA]</scope>
    <source>
        <strain evidence="4">Malayan Strain Pk1 (A+)</strain>
    </source>
</reference>
<feature type="transmembrane region" description="Helical" evidence="2">
    <location>
        <begin position="410"/>
        <end position="428"/>
    </location>
</feature>